<protein>
    <submittedName>
        <fullName evidence="1">Uncharacterized protein</fullName>
    </submittedName>
</protein>
<sequence>MEFGHKHLNILVLQAASLSEHAHFVMKTSVKKVYRRENRGRTEYKNPKEWKKTSNNDTIDHVCRGR</sequence>
<evidence type="ECO:0000313" key="1">
    <source>
        <dbReference type="EMBL" id="CAJ1933393.1"/>
    </source>
</evidence>
<reference evidence="1" key="1">
    <citation type="submission" date="2023-10" db="EMBL/GenBank/DDBJ databases">
        <authorList>
            <person name="Domelevo Entfellner J.-B."/>
        </authorList>
    </citation>
    <scope>NUCLEOTIDE SEQUENCE</scope>
</reference>
<accession>A0AA86S531</accession>
<organism evidence="1 2">
    <name type="scientific">Sphenostylis stenocarpa</name>
    <dbReference type="NCBI Taxonomy" id="92480"/>
    <lineage>
        <taxon>Eukaryota</taxon>
        <taxon>Viridiplantae</taxon>
        <taxon>Streptophyta</taxon>
        <taxon>Embryophyta</taxon>
        <taxon>Tracheophyta</taxon>
        <taxon>Spermatophyta</taxon>
        <taxon>Magnoliopsida</taxon>
        <taxon>eudicotyledons</taxon>
        <taxon>Gunneridae</taxon>
        <taxon>Pentapetalae</taxon>
        <taxon>rosids</taxon>
        <taxon>fabids</taxon>
        <taxon>Fabales</taxon>
        <taxon>Fabaceae</taxon>
        <taxon>Papilionoideae</taxon>
        <taxon>50 kb inversion clade</taxon>
        <taxon>NPAAA clade</taxon>
        <taxon>indigoferoid/millettioid clade</taxon>
        <taxon>Phaseoleae</taxon>
        <taxon>Sphenostylis</taxon>
    </lineage>
</organism>
<dbReference type="EMBL" id="OY731399">
    <property type="protein sequence ID" value="CAJ1933393.1"/>
    <property type="molecule type" value="Genomic_DNA"/>
</dbReference>
<dbReference type="Proteomes" id="UP001189624">
    <property type="component" value="Chromosome 2"/>
</dbReference>
<name>A0AA86S531_9FABA</name>
<proteinExistence type="predicted"/>
<dbReference type="Gramene" id="rna-AYBTSS11_LOCUS6326">
    <property type="protein sequence ID" value="CAJ1933393.1"/>
    <property type="gene ID" value="gene-AYBTSS11_LOCUS6326"/>
</dbReference>
<keyword evidence="2" id="KW-1185">Reference proteome</keyword>
<gene>
    <name evidence="1" type="ORF">AYBTSS11_LOCUS6326</name>
</gene>
<dbReference type="AlphaFoldDB" id="A0AA86S531"/>
<evidence type="ECO:0000313" key="2">
    <source>
        <dbReference type="Proteomes" id="UP001189624"/>
    </source>
</evidence>